<organism evidence="3 4">
    <name type="scientific">Spiroplasma chrysopicola DF-1</name>
    <dbReference type="NCBI Taxonomy" id="1276227"/>
    <lineage>
        <taxon>Bacteria</taxon>
        <taxon>Bacillati</taxon>
        <taxon>Mycoplasmatota</taxon>
        <taxon>Mollicutes</taxon>
        <taxon>Entomoplasmatales</taxon>
        <taxon>Spiroplasmataceae</taxon>
        <taxon>Spiroplasma</taxon>
    </lineage>
</organism>
<evidence type="ECO:0000256" key="1">
    <source>
        <dbReference type="SAM" id="MobiDB-lite"/>
    </source>
</evidence>
<evidence type="ECO:0000313" key="4">
    <source>
        <dbReference type="Proteomes" id="UP000013964"/>
    </source>
</evidence>
<dbReference type="RefSeq" id="WP_016339039.1">
    <property type="nucleotide sequence ID" value="NC_021280.1"/>
</dbReference>
<feature type="transmembrane region" description="Helical" evidence="2">
    <location>
        <begin position="84"/>
        <end position="108"/>
    </location>
</feature>
<dbReference type="EMBL" id="CP005077">
    <property type="protein sequence ID" value="AGM25214.1"/>
    <property type="molecule type" value="Genomic_DNA"/>
</dbReference>
<reference evidence="3 4" key="1">
    <citation type="journal article" date="2013" name="Genome Biol. Evol.">
        <title>Complete genomes of two dipteran-associated spiroplasmas provided insights into the origin, dynamics, and impacts of viral invasion in spiroplasma.</title>
        <authorList>
            <person name="Ku C."/>
            <person name="Lo W.S."/>
            <person name="Chen L.L."/>
            <person name="Kuo C.H."/>
        </authorList>
    </citation>
    <scope>NUCLEOTIDE SEQUENCE [LARGE SCALE GENOMIC DNA]</scope>
    <source>
        <strain evidence="3 4">DF-1</strain>
    </source>
</reference>
<dbReference type="STRING" id="1276227.SCHRY_v1c06380"/>
<feature type="compositionally biased region" description="Basic and acidic residues" evidence="1">
    <location>
        <begin position="194"/>
        <end position="204"/>
    </location>
</feature>
<feature type="region of interest" description="Disordered" evidence="1">
    <location>
        <begin position="182"/>
        <end position="204"/>
    </location>
</feature>
<dbReference type="AlphaFoldDB" id="R4UBE9"/>
<accession>R4UBE9</accession>
<sequence length="204" mass="22574">MFNLYADLDSVKSLIIALAMAAFLLVAVGASILGYLISFKKHEFKEVFINKKVLISVFSILGANIPVVVTGFILQFVVENIPSYVVIILIVLGFALTVGVGIYIFLFLHTMAIGIGDKEITFLGERILIRKISNVRQNKKLNQITINYIEGTRSKKKCRYSLASQAGQFILNNVGLLNQEVEVDPVESNSTPKRSKDESSKSSK</sequence>
<protein>
    <submittedName>
        <fullName evidence="3">Transmembrane protein</fullName>
    </submittedName>
</protein>
<keyword evidence="2 3" id="KW-0812">Transmembrane</keyword>
<evidence type="ECO:0000256" key="2">
    <source>
        <dbReference type="SAM" id="Phobius"/>
    </source>
</evidence>
<name>R4UBE9_9MOLU</name>
<keyword evidence="4" id="KW-1185">Reference proteome</keyword>
<dbReference type="HOGENOM" id="CLU_1342567_0_0_14"/>
<feature type="transmembrane region" description="Helical" evidence="2">
    <location>
        <begin position="14"/>
        <end position="37"/>
    </location>
</feature>
<dbReference type="Proteomes" id="UP000013964">
    <property type="component" value="Chromosome"/>
</dbReference>
<evidence type="ECO:0000313" key="3">
    <source>
        <dbReference type="EMBL" id="AGM25214.1"/>
    </source>
</evidence>
<feature type="transmembrane region" description="Helical" evidence="2">
    <location>
        <begin position="53"/>
        <end position="78"/>
    </location>
</feature>
<dbReference type="PATRIC" id="fig|1276227.3.peg.644"/>
<proteinExistence type="predicted"/>
<gene>
    <name evidence="3" type="ORF">SCHRY_v1c06380</name>
</gene>
<keyword evidence="2" id="KW-1133">Transmembrane helix</keyword>
<keyword evidence="2" id="KW-0472">Membrane</keyword>
<dbReference type="OrthoDB" id="389083at2"/>
<dbReference type="KEGG" id="scr:SCHRY_v1c06380"/>